<proteinExistence type="predicted"/>
<reference evidence="1" key="1">
    <citation type="submission" date="2018-01" db="EMBL/GenBank/DDBJ databases">
        <authorList>
            <person name="Regsiter A."/>
            <person name="William W."/>
        </authorList>
    </citation>
    <scope>NUCLEOTIDE SEQUENCE</scope>
    <source>
        <strain evidence="1">TRIP AH-1</strain>
    </source>
</reference>
<dbReference type="AlphaFoldDB" id="A0A445MTF3"/>
<name>A0A445MTF3_9BACT</name>
<sequence length="39" mass="4724">MGWDNRRKRFDFGRRVALVMDNYVVLIGIERKRNKKDGL</sequence>
<protein>
    <submittedName>
        <fullName evidence="1">Uncharacterized protein</fullName>
    </submittedName>
</protein>
<organism evidence="1">
    <name type="scientific">uncultured Desulfobacterium sp</name>
    <dbReference type="NCBI Taxonomy" id="201089"/>
    <lineage>
        <taxon>Bacteria</taxon>
        <taxon>Pseudomonadati</taxon>
        <taxon>Thermodesulfobacteriota</taxon>
        <taxon>Desulfobacteria</taxon>
        <taxon>Desulfobacterales</taxon>
        <taxon>Desulfobacteriaceae</taxon>
        <taxon>Desulfobacterium</taxon>
        <taxon>environmental samples</taxon>
    </lineage>
</organism>
<evidence type="ECO:0000313" key="1">
    <source>
        <dbReference type="EMBL" id="SPD72746.1"/>
    </source>
</evidence>
<gene>
    <name evidence="1" type="ORF">PITCH_A1520004</name>
</gene>
<accession>A0A445MTF3</accession>
<dbReference type="EMBL" id="OJIN01000060">
    <property type="protein sequence ID" value="SPD72746.1"/>
    <property type="molecule type" value="Genomic_DNA"/>
</dbReference>